<evidence type="ECO:0000313" key="1">
    <source>
        <dbReference type="EMBL" id="KAJ7542377.1"/>
    </source>
</evidence>
<dbReference type="Proteomes" id="UP001162992">
    <property type="component" value="Chromosome 10"/>
</dbReference>
<name>A0ACC2CK61_DIPCM</name>
<comment type="caution">
    <text evidence="1">The sequence shown here is derived from an EMBL/GenBank/DDBJ whole genome shotgun (WGS) entry which is preliminary data.</text>
</comment>
<organism evidence="1 2">
    <name type="scientific">Diphasiastrum complanatum</name>
    <name type="common">Issler's clubmoss</name>
    <name type="synonym">Lycopodium complanatum</name>
    <dbReference type="NCBI Taxonomy" id="34168"/>
    <lineage>
        <taxon>Eukaryota</taxon>
        <taxon>Viridiplantae</taxon>
        <taxon>Streptophyta</taxon>
        <taxon>Embryophyta</taxon>
        <taxon>Tracheophyta</taxon>
        <taxon>Lycopodiopsida</taxon>
        <taxon>Lycopodiales</taxon>
        <taxon>Lycopodiaceae</taxon>
        <taxon>Lycopodioideae</taxon>
        <taxon>Diphasiastrum</taxon>
    </lineage>
</organism>
<sequence length="688" mass="77883">MTIAVLRGNAAFKSHTGGKGVKEHSDNGIKFRKYFLQTDLREASLKNDKSSSETWERRATDISCLEMTDAATETYFSDSVSIPPENNSTAQSPVSDFSAGAFLQSVICAGCRSEEDGIANVKIHISSRSYQIHKCAVVSKSGYLRRKLTETDEIELPIDFPGVETFELVIDFCKGSTILMEPSNVAPLRCAAEFLEMDEKQCRQNLSECTDKYLNEVVLQSWVDTSKVLQKCADLLPLAEKTFVVSRCIESLAFTACVELLEHEEREELKACQSSESHCWSEKTSGSVKEASPIWWIKDLLNLPSVFFGRIIKAFRKQGMSEKYVSLAIIKFVESWFFSDWLDENNRGQMSLRSLSPGLCNLLEDIVRLLPFVKYTIPVGFLFSFLRCAILLKASPDCRMHLEKRIASQLELATVHDFLMPLASVPNTYSRLDLDTMIRIVSIFISQNDVFGVDSLSSQQVSAVSKVWDEYLAQICTDYNVDARKFADLVEVIPSQLRLDHDQLYRTISIFLKAHPQTSQEERSLVCRSLNCQKLSQEACIHAVQNEFMPLRMIVQAMFVQHIQTRRVLNNQLRICNGVNFESLPPSGQLMSPHKKILSRLSRNDPFRLECSEEIGSDLERLPFGRSPDTNVAHLQANFLKSDLEETNDRLQVLEEELAHMRRTLSEASIKNRHCPQQTSVLAATSMV</sequence>
<keyword evidence="2" id="KW-1185">Reference proteome</keyword>
<proteinExistence type="predicted"/>
<gene>
    <name evidence="1" type="ORF">O6H91_10G103700</name>
</gene>
<evidence type="ECO:0000313" key="2">
    <source>
        <dbReference type="Proteomes" id="UP001162992"/>
    </source>
</evidence>
<protein>
    <submittedName>
        <fullName evidence="1">Uncharacterized protein</fullName>
    </submittedName>
</protein>
<accession>A0ACC2CK61</accession>
<reference evidence="2" key="1">
    <citation type="journal article" date="2024" name="Proc. Natl. Acad. Sci. U.S.A.">
        <title>Extraordinary preservation of gene collinearity over three hundred million years revealed in homosporous lycophytes.</title>
        <authorList>
            <person name="Li C."/>
            <person name="Wickell D."/>
            <person name="Kuo L.Y."/>
            <person name="Chen X."/>
            <person name="Nie B."/>
            <person name="Liao X."/>
            <person name="Peng D."/>
            <person name="Ji J."/>
            <person name="Jenkins J."/>
            <person name="Williams M."/>
            <person name="Shu S."/>
            <person name="Plott C."/>
            <person name="Barry K."/>
            <person name="Rajasekar S."/>
            <person name="Grimwood J."/>
            <person name="Han X."/>
            <person name="Sun S."/>
            <person name="Hou Z."/>
            <person name="He W."/>
            <person name="Dai G."/>
            <person name="Sun C."/>
            <person name="Schmutz J."/>
            <person name="Leebens-Mack J.H."/>
            <person name="Li F.W."/>
            <person name="Wang L."/>
        </authorList>
    </citation>
    <scope>NUCLEOTIDE SEQUENCE [LARGE SCALE GENOMIC DNA]</scope>
    <source>
        <strain evidence="2">cv. PW_Plant_1</strain>
    </source>
</reference>
<dbReference type="EMBL" id="CM055101">
    <property type="protein sequence ID" value="KAJ7542377.1"/>
    <property type="molecule type" value="Genomic_DNA"/>
</dbReference>